<dbReference type="InterPro" id="IPR036197">
    <property type="entry name" value="NarG-like_sf"/>
</dbReference>
<comment type="subcellular location">
    <subcellularLocation>
        <location evidence="1">Cell membrane</location>
        <topology evidence="1">Multi-pass membrane protein</topology>
    </subcellularLocation>
</comment>
<evidence type="ECO:0000256" key="1">
    <source>
        <dbReference type="ARBA" id="ARBA00004651"/>
    </source>
</evidence>
<evidence type="ECO:0000256" key="5">
    <source>
        <dbReference type="ARBA" id="ARBA00022692"/>
    </source>
</evidence>
<organism evidence="15 16">
    <name type="scientific">Sporosarcina quadrami</name>
    <dbReference type="NCBI Taxonomy" id="2762234"/>
    <lineage>
        <taxon>Bacteria</taxon>
        <taxon>Bacillati</taxon>
        <taxon>Bacillota</taxon>
        <taxon>Bacilli</taxon>
        <taxon>Bacillales</taxon>
        <taxon>Caryophanaceae</taxon>
        <taxon>Sporosarcina</taxon>
    </lineage>
</organism>
<dbReference type="PANTHER" id="PTHR30598:SF3">
    <property type="entry name" value="RESPIRATORY NITRATE REDUCTASE 1 GAMMA CHAIN"/>
    <property type="match status" value="1"/>
</dbReference>
<evidence type="ECO:0000313" key="15">
    <source>
        <dbReference type="EMBL" id="MBD7985239.1"/>
    </source>
</evidence>
<keyword evidence="5 13" id="KW-0812">Transmembrane</keyword>
<dbReference type="InterPro" id="IPR023234">
    <property type="entry name" value="NarG-like_domain"/>
</dbReference>
<feature type="transmembrane region" description="Helical" evidence="13">
    <location>
        <begin position="85"/>
        <end position="106"/>
    </location>
</feature>
<dbReference type="RefSeq" id="WP_191695066.1">
    <property type="nucleotide sequence ID" value="NZ_JACSQN010000010.1"/>
</dbReference>
<dbReference type="InterPro" id="IPR051936">
    <property type="entry name" value="Heme-iron_electron_transfer"/>
</dbReference>
<keyword evidence="9 15" id="KW-0560">Oxidoreductase</keyword>
<protein>
    <submittedName>
        <fullName evidence="15">Respiratory nitrate reductase subunit gamma</fullName>
        <ecNumber evidence="15">1.7.99.4</ecNumber>
    </submittedName>
</protein>
<evidence type="ECO:0000256" key="4">
    <source>
        <dbReference type="ARBA" id="ARBA00022617"/>
    </source>
</evidence>
<feature type="transmembrane region" description="Helical" evidence="13">
    <location>
        <begin position="6"/>
        <end position="25"/>
    </location>
</feature>
<evidence type="ECO:0000256" key="13">
    <source>
        <dbReference type="SAM" id="Phobius"/>
    </source>
</evidence>
<keyword evidence="12 13" id="KW-0472">Membrane</keyword>
<dbReference type="PANTHER" id="PTHR30598">
    <property type="entry name" value="NITRATE REDUCTASE PRIVATE CHAPERONE, REDOX ENZYME MATURATION PROTEIN REMP FAMILY"/>
    <property type="match status" value="1"/>
</dbReference>
<feature type="transmembrane region" description="Helical" evidence="13">
    <location>
        <begin position="173"/>
        <end position="197"/>
    </location>
</feature>
<dbReference type="Proteomes" id="UP000626786">
    <property type="component" value="Unassembled WGS sequence"/>
</dbReference>
<proteinExistence type="predicted"/>
<keyword evidence="10" id="KW-0408">Iron</keyword>
<dbReference type="EC" id="1.7.99.4" evidence="15"/>
<evidence type="ECO:0000256" key="3">
    <source>
        <dbReference type="ARBA" id="ARBA00022475"/>
    </source>
</evidence>
<evidence type="ECO:0000256" key="7">
    <source>
        <dbReference type="ARBA" id="ARBA00022982"/>
    </source>
</evidence>
<dbReference type="NCBIfam" id="TIGR00351">
    <property type="entry name" value="narI"/>
    <property type="match status" value="1"/>
</dbReference>
<name>A0ABR8UB34_9BACL</name>
<reference evidence="15 16" key="1">
    <citation type="submission" date="2020-08" db="EMBL/GenBank/DDBJ databases">
        <title>A Genomic Blueprint of the Chicken Gut Microbiome.</title>
        <authorList>
            <person name="Gilroy R."/>
            <person name="Ravi A."/>
            <person name="Getino M."/>
            <person name="Pursley I."/>
            <person name="Horton D.L."/>
            <person name="Alikhan N.-F."/>
            <person name="Baker D."/>
            <person name="Gharbi K."/>
            <person name="Hall N."/>
            <person name="Watson M."/>
            <person name="Adriaenssens E.M."/>
            <person name="Foster-Nyarko E."/>
            <person name="Jarju S."/>
            <person name="Secka A."/>
            <person name="Antonio M."/>
            <person name="Oren A."/>
            <person name="Chaudhuri R."/>
            <person name="La Ragione R.M."/>
            <person name="Hildebrand F."/>
            <person name="Pallen M.J."/>
        </authorList>
    </citation>
    <scope>NUCLEOTIDE SEQUENCE [LARGE SCALE GENOMIC DNA]</scope>
    <source>
        <strain evidence="15 16">Sa2YVA2</strain>
    </source>
</reference>
<dbReference type="GO" id="GO:0016491">
    <property type="term" value="F:oxidoreductase activity"/>
    <property type="evidence" value="ECO:0007669"/>
    <property type="project" value="UniProtKB-KW"/>
</dbReference>
<feature type="domain" description="NarG-like" evidence="14">
    <location>
        <begin position="3"/>
        <end position="222"/>
    </location>
</feature>
<dbReference type="EMBL" id="JACSQN010000010">
    <property type="protein sequence ID" value="MBD7985239.1"/>
    <property type="molecule type" value="Genomic_DNA"/>
</dbReference>
<dbReference type="SUPFAM" id="SSF103501">
    <property type="entry name" value="Respiratory nitrate reductase 1 gamma chain"/>
    <property type="match status" value="1"/>
</dbReference>
<dbReference type="Gene3D" id="1.20.950.20">
    <property type="entry name" value="Transmembrane di-heme cytochromes, Chain C"/>
    <property type="match status" value="1"/>
</dbReference>
<keyword evidence="16" id="KW-1185">Reference proteome</keyword>
<gene>
    <name evidence="15" type="primary">narI</name>
    <name evidence="15" type="ORF">H9649_11630</name>
</gene>
<evidence type="ECO:0000256" key="12">
    <source>
        <dbReference type="ARBA" id="ARBA00023136"/>
    </source>
</evidence>
<evidence type="ECO:0000256" key="2">
    <source>
        <dbReference type="ARBA" id="ARBA00022448"/>
    </source>
</evidence>
<feature type="transmembrane region" description="Helical" evidence="13">
    <location>
        <begin position="46"/>
        <end position="65"/>
    </location>
</feature>
<keyword evidence="11" id="KW-0534">Nitrate assimilation</keyword>
<accession>A0ABR8UB34</accession>
<evidence type="ECO:0000256" key="10">
    <source>
        <dbReference type="ARBA" id="ARBA00023004"/>
    </source>
</evidence>
<evidence type="ECO:0000256" key="6">
    <source>
        <dbReference type="ARBA" id="ARBA00022723"/>
    </source>
</evidence>
<evidence type="ECO:0000256" key="8">
    <source>
        <dbReference type="ARBA" id="ARBA00022989"/>
    </source>
</evidence>
<dbReference type="InterPro" id="IPR003816">
    <property type="entry name" value="Nitrate_red_gam"/>
</dbReference>
<keyword evidence="3" id="KW-1003">Cell membrane</keyword>
<evidence type="ECO:0000256" key="9">
    <source>
        <dbReference type="ARBA" id="ARBA00023002"/>
    </source>
</evidence>
<keyword evidence="2" id="KW-0813">Transport</keyword>
<sequence length="230" mass="26346">MTNQFLWVIFPYVCMAVFVVGHIFRYRHDQFGWTAKSSEFIEKKQLMIGSLLFHVGIIPVILGHISGLGIPKEWTRALGVSDHMYHMGAVWGGGFFGVVTFAGMLILTSRRFTKRNVRKLSSTSDLIVNTLLLFIVFIGVYASLVTNNVTPGFDYRDSISVWFRSLLIFRPEAGYMAAVPMTFKLHILAGFLIFAMWPFTRLVHVWSVPLNYAGRSYILYRRSPVKKHKQ</sequence>
<evidence type="ECO:0000313" key="16">
    <source>
        <dbReference type="Proteomes" id="UP000626786"/>
    </source>
</evidence>
<comment type="caution">
    <text evidence="15">The sequence shown here is derived from an EMBL/GenBank/DDBJ whole genome shotgun (WGS) entry which is preliminary data.</text>
</comment>
<feature type="transmembrane region" description="Helical" evidence="13">
    <location>
        <begin position="126"/>
        <end position="144"/>
    </location>
</feature>
<evidence type="ECO:0000256" key="11">
    <source>
        <dbReference type="ARBA" id="ARBA00023063"/>
    </source>
</evidence>
<keyword evidence="6" id="KW-0479">Metal-binding</keyword>
<keyword evidence="4" id="KW-0349">Heme</keyword>
<dbReference type="Pfam" id="PF02665">
    <property type="entry name" value="Nitrate_red_gam"/>
    <property type="match status" value="1"/>
</dbReference>
<evidence type="ECO:0000259" key="14">
    <source>
        <dbReference type="Pfam" id="PF02665"/>
    </source>
</evidence>
<keyword evidence="7" id="KW-0249">Electron transport</keyword>
<keyword evidence="8 13" id="KW-1133">Transmembrane helix</keyword>